<accession>X0WKD9</accession>
<dbReference type="EMBL" id="BARS01046618">
    <property type="protein sequence ID" value="GAG31115.1"/>
    <property type="molecule type" value="Genomic_DNA"/>
</dbReference>
<evidence type="ECO:0000313" key="1">
    <source>
        <dbReference type="EMBL" id="GAG31115.1"/>
    </source>
</evidence>
<comment type="caution">
    <text evidence="1">The sequence shown here is derived from an EMBL/GenBank/DDBJ whole genome shotgun (WGS) entry which is preliminary data.</text>
</comment>
<protein>
    <submittedName>
        <fullName evidence="1">Uncharacterized protein</fullName>
    </submittedName>
</protein>
<feature type="non-terminal residue" evidence="1">
    <location>
        <position position="90"/>
    </location>
</feature>
<proteinExistence type="predicted"/>
<sequence>MIKIKGLSKNERTSSLIKDCTIYQKFKKEEYEKLVNDLFIQSDGRYSQTYVDDLVYFLKNKAIIIETKDVSSIKEEIQKDSTNIEGPQKP</sequence>
<name>X0WKD9_9ZZZZ</name>
<organism evidence="1">
    <name type="scientific">marine sediment metagenome</name>
    <dbReference type="NCBI Taxonomy" id="412755"/>
    <lineage>
        <taxon>unclassified sequences</taxon>
        <taxon>metagenomes</taxon>
        <taxon>ecological metagenomes</taxon>
    </lineage>
</organism>
<dbReference type="AlphaFoldDB" id="X0WKD9"/>
<reference evidence="1" key="1">
    <citation type="journal article" date="2014" name="Front. Microbiol.">
        <title>High frequency of phylogenetically diverse reductive dehalogenase-homologous genes in deep subseafloor sedimentary metagenomes.</title>
        <authorList>
            <person name="Kawai M."/>
            <person name="Futagami T."/>
            <person name="Toyoda A."/>
            <person name="Takaki Y."/>
            <person name="Nishi S."/>
            <person name="Hori S."/>
            <person name="Arai W."/>
            <person name="Tsubouchi T."/>
            <person name="Morono Y."/>
            <person name="Uchiyama I."/>
            <person name="Ito T."/>
            <person name="Fujiyama A."/>
            <person name="Inagaki F."/>
            <person name="Takami H."/>
        </authorList>
    </citation>
    <scope>NUCLEOTIDE SEQUENCE</scope>
    <source>
        <strain evidence="1">Expedition CK06-06</strain>
    </source>
</reference>
<gene>
    <name evidence="1" type="ORF">S01H1_70139</name>
</gene>